<dbReference type="Gene3D" id="1.10.357.10">
    <property type="entry name" value="Tetracycline Repressor, domain 2"/>
    <property type="match status" value="1"/>
</dbReference>
<protein>
    <submittedName>
        <fullName evidence="4">Transcriptional regulator, TetR family</fullName>
    </submittedName>
</protein>
<dbReference type="InterPro" id="IPR001647">
    <property type="entry name" value="HTH_TetR"/>
</dbReference>
<dbReference type="Proteomes" id="UP001205740">
    <property type="component" value="Unassembled WGS sequence"/>
</dbReference>
<evidence type="ECO:0000259" key="3">
    <source>
        <dbReference type="PROSITE" id="PS50977"/>
    </source>
</evidence>
<name>A0ABT1H2L0_9NOCA</name>
<evidence type="ECO:0000256" key="1">
    <source>
        <dbReference type="ARBA" id="ARBA00023125"/>
    </source>
</evidence>
<feature type="domain" description="HTH tetR-type" evidence="3">
    <location>
        <begin position="1"/>
        <end position="48"/>
    </location>
</feature>
<dbReference type="PROSITE" id="PS50977">
    <property type="entry name" value="HTH_TETR_2"/>
    <property type="match status" value="1"/>
</dbReference>
<dbReference type="Pfam" id="PF00440">
    <property type="entry name" value="TetR_N"/>
    <property type="match status" value="1"/>
</dbReference>
<sequence length="157" mass="16571">MIRQNGVDRFDINELARRAHCSRATVYRHVGGKDAIIEAVLTISSATVTTAVAERIAGLSGRERGVVAIAAALREIRADTLTRQLLTSRRLQSAVPAAVASATIIGIAIELMGLESGDVVSAQWLIRGFLALALWPLPPDHEATAVRALVAGVIGEG</sequence>
<evidence type="ECO:0000313" key="4">
    <source>
        <dbReference type="EMBL" id="MCP2161481.1"/>
    </source>
</evidence>
<feature type="DNA-binding region" description="H-T-H motif" evidence="2">
    <location>
        <begin position="11"/>
        <end position="30"/>
    </location>
</feature>
<keyword evidence="5" id="KW-1185">Reference proteome</keyword>
<keyword evidence="1 2" id="KW-0238">DNA-binding</keyword>
<proteinExistence type="predicted"/>
<evidence type="ECO:0000256" key="2">
    <source>
        <dbReference type="PROSITE-ProRule" id="PRU00335"/>
    </source>
</evidence>
<dbReference type="InterPro" id="IPR009057">
    <property type="entry name" value="Homeodomain-like_sf"/>
</dbReference>
<evidence type="ECO:0000313" key="5">
    <source>
        <dbReference type="Proteomes" id="UP001205740"/>
    </source>
</evidence>
<reference evidence="4 5" key="1">
    <citation type="submission" date="2022-06" db="EMBL/GenBank/DDBJ databases">
        <title>Genomic Encyclopedia of Archaeal and Bacterial Type Strains, Phase II (KMG-II): from individual species to whole genera.</title>
        <authorList>
            <person name="Goeker M."/>
        </authorList>
    </citation>
    <scope>NUCLEOTIDE SEQUENCE [LARGE SCALE GENOMIC DNA]</scope>
    <source>
        <strain evidence="4 5">DSM 45037</strain>
    </source>
</reference>
<comment type="caution">
    <text evidence="4">The sequence shown here is derived from an EMBL/GenBank/DDBJ whole genome shotgun (WGS) entry which is preliminary data.</text>
</comment>
<organism evidence="4 5">
    <name type="scientific">Williamsia serinedens</name>
    <dbReference type="NCBI Taxonomy" id="391736"/>
    <lineage>
        <taxon>Bacteria</taxon>
        <taxon>Bacillati</taxon>
        <taxon>Actinomycetota</taxon>
        <taxon>Actinomycetes</taxon>
        <taxon>Mycobacteriales</taxon>
        <taxon>Nocardiaceae</taxon>
        <taxon>Williamsia</taxon>
    </lineage>
</organism>
<dbReference type="SUPFAM" id="SSF46689">
    <property type="entry name" value="Homeodomain-like"/>
    <property type="match status" value="1"/>
</dbReference>
<gene>
    <name evidence="4" type="ORF">LX12_002676</name>
</gene>
<dbReference type="EMBL" id="JAMTCG010000004">
    <property type="protein sequence ID" value="MCP2161481.1"/>
    <property type="molecule type" value="Genomic_DNA"/>
</dbReference>
<accession>A0ABT1H2L0</accession>